<keyword evidence="2" id="KW-0472">Membrane</keyword>
<proteinExistence type="predicted"/>
<evidence type="ECO:0000256" key="3">
    <source>
        <dbReference type="SAM" id="SignalP"/>
    </source>
</evidence>
<sequence length="200" mass="20739">MKAGLPLPALLLVVQLTMAVASHGGDGAAFVAARPGSVHSALDDSAYGILNDGEGAGRGGGGEQGGGWANGSGYESRYGNSHEQGASRRDGAVLGEGWGGPSGYESTYGNSYGEAADRGGGSGQGGGEDDRSGYGAASRYGNNTPYRDFTLQAGQDHMRVILILRRTLVPLITVYLTLAIIYHALKMDWPPFENKLTCNL</sequence>
<name>A0A0D3HLP9_9ORYZ</name>
<feature type="chain" id="PRO_5002277010" evidence="3">
    <location>
        <begin position="20"/>
        <end position="200"/>
    </location>
</feature>
<reference evidence="4" key="2">
    <citation type="submission" date="2015-03" db="UniProtKB">
        <authorList>
            <consortium name="EnsemblPlants"/>
        </authorList>
    </citation>
    <scope>IDENTIFICATION</scope>
</reference>
<feature type="region of interest" description="Disordered" evidence="1">
    <location>
        <begin position="53"/>
        <end position="96"/>
    </location>
</feature>
<accession>A0A0D3HLP9</accession>
<feature type="region of interest" description="Disordered" evidence="1">
    <location>
        <begin position="109"/>
        <end position="139"/>
    </location>
</feature>
<dbReference type="Gramene" id="OBART11G13100.1">
    <property type="protein sequence ID" value="OBART11G13100.1"/>
    <property type="gene ID" value="OBART11G13100"/>
</dbReference>
<evidence type="ECO:0000256" key="2">
    <source>
        <dbReference type="SAM" id="Phobius"/>
    </source>
</evidence>
<protein>
    <submittedName>
        <fullName evidence="4">Uncharacterized protein</fullName>
    </submittedName>
</protein>
<dbReference type="HOGENOM" id="CLU_1247089_0_0_1"/>
<reference evidence="4" key="1">
    <citation type="journal article" date="2009" name="Rice">
        <title>De Novo Next Generation Sequencing of Plant Genomes.</title>
        <authorList>
            <person name="Rounsley S."/>
            <person name="Marri P.R."/>
            <person name="Yu Y."/>
            <person name="He R."/>
            <person name="Sisneros N."/>
            <person name="Goicoechea J.L."/>
            <person name="Lee S.J."/>
            <person name="Angelova A."/>
            <person name="Kudrna D."/>
            <person name="Luo M."/>
            <person name="Affourtit J."/>
            <person name="Desany B."/>
            <person name="Knight J."/>
            <person name="Niazi F."/>
            <person name="Egholm M."/>
            <person name="Wing R.A."/>
        </authorList>
    </citation>
    <scope>NUCLEOTIDE SEQUENCE [LARGE SCALE GENOMIC DNA]</scope>
    <source>
        <strain evidence="4">cv. IRGC 105608</strain>
    </source>
</reference>
<evidence type="ECO:0000313" key="4">
    <source>
        <dbReference type="EnsemblPlants" id="OBART11G13100.1"/>
    </source>
</evidence>
<feature type="transmembrane region" description="Helical" evidence="2">
    <location>
        <begin position="167"/>
        <end position="185"/>
    </location>
</feature>
<keyword evidence="3" id="KW-0732">Signal</keyword>
<organism evidence="4">
    <name type="scientific">Oryza barthii</name>
    <dbReference type="NCBI Taxonomy" id="65489"/>
    <lineage>
        <taxon>Eukaryota</taxon>
        <taxon>Viridiplantae</taxon>
        <taxon>Streptophyta</taxon>
        <taxon>Embryophyta</taxon>
        <taxon>Tracheophyta</taxon>
        <taxon>Spermatophyta</taxon>
        <taxon>Magnoliopsida</taxon>
        <taxon>Liliopsida</taxon>
        <taxon>Poales</taxon>
        <taxon>Poaceae</taxon>
        <taxon>BOP clade</taxon>
        <taxon>Oryzoideae</taxon>
        <taxon>Oryzeae</taxon>
        <taxon>Oryzinae</taxon>
        <taxon>Oryza</taxon>
    </lineage>
</organism>
<evidence type="ECO:0000256" key="1">
    <source>
        <dbReference type="SAM" id="MobiDB-lite"/>
    </source>
</evidence>
<feature type="compositionally biased region" description="Gly residues" evidence="1">
    <location>
        <begin position="54"/>
        <end position="70"/>
    </location>
</feature>
<keyword evidence="5" id="KW-1185">Reference proteome</keyword>
<evidence type="ECO:0000313" key="5">
    <source>
        <dbReference type="Proteomes" id="UP000026960"/>
    </source>
</evidence>
<keyword evidence="2" id="KW-1133">Transmembrane helix</keyword>
<dbReference type="AlphaFoldDB" id="A0A0D3HLP9"/>
<dbReference type="Proteomes" id="UP000026960">
    <property type="component" value="Chromosome 11"/>
</dbReference>
<feature type="signal peptide" evidence="3">
    <location>
        <begin position="1"/>
        <end position="19"/>
    </location>
</feature>
<dbReference type="PaxDb" id="65489-OBART11G13100.1"/>
<keyword evidence="2" id="KW-0812">Transmembrane</keyword>
<dbReference type="EnsemblPlants" id="OBART11G13100.1">
    <property type="protein sequence ID" value="OBART11G13100.1"/>
    <property type="gene ID" value="OBART11G13100"/>
</dbReference>